<dbReference type="GO" id="GO:0004566">
    <property type="term" value="F:beta-glucuronidase activity"/>
    <property type="evidence" value="ECO:0007669"/>
    <property type="project" value="UniProtKB-EC"/>
</dbReference>
<dbReference type="FunFam" id="2.60.40.10:FF:001198">
    <property type="entry name" value="Beta-glucuronidase UidA"/>
    <property type="match status" value="1"/>
</dbReference>
<name>A0A485JER2_ECOLX</name>
<dbReference type="EMBL" id="CAADJZ010000001">
    <property type="protein sequence ID" value="VFT69221.1"/>
    <property type="molecule type" value="Genomic_DNA"/>
</dbReference>
<dbReference type="InterPro" id="IPR006103">
    <property type="entry name" value="Glyco_hydro_2_cat"/>
</dbReference>
<dbReference type="PRINTS" id="PR00132">
    <property type="entry name" value="GLHYDRLASE2"/>
</dbReference>
<evidence type="ECO:0000259" key="5">
    <source>
        <dbReference type="Pfam" id="PF02836"/>
    </source>
</evidence>
<dbReference type="InterPro" id="IPR006101">
    <property type="entry name" value="Glyco_hydro_2"/>
</dbReference>
<dbReference type="InterPro" id="IPR036156">
    <property type="entry name" value="Beta-gal/glucu_dom_sf"/>
</dbReference>
<dbReference type="Pfam" id="PF00703">
    <property type="entry name" value="Glyco_hydro_2"/>
    <property type="match status" value="1"/>
</dbReference>
<dbReference type="EC" id="3.2.1.31" evidence="2"/>
<dbReference type="InterPro" id="IPR023230">
    <property type="entry name" value="Glyco_hydro_2_CS"/>
</dbReference>
<feature type="domain" description="Glycoside hydrolase family 2 catalytic" evidence="5">
    <location>
        <begin position="86"/>
        <end position="212"/>
    </location>
</feature>
<evidence type="ECO:0000313" key="6">
    <source>
        <dbReference type="EMBL" id="VFT69221.1"/>
    </source>
</evidence>
<dbReference type="InterPro" id="IPR013783">
    <property type="entry name" value="Ig-like_fold"/>
</dbReference>
<accession>A0A485JER2</accession>
<dbReference type="PANTHER" id="PTHR10066">
    <property type="entry name" value="BETA-GLUCURONIDASE"/>
    <property type="match status" value="1"/>
</dbReference>
<sequence length="217" mass="24224">MVTHVARDCNHASVDWQVVANGDVSVELRDSDQQVVATGQGTSGTLQVVNPHLWQPGEGYLYELCVTAKSQTECDIYPLRVGIRSVAVKDEQFLINHKPFYFTGFGRHEDADLRGKGFDNVLMVHDHALMDWIGANSYRTSHYPYAEEMLDWADEHGIVVIDETAAVGFNLSLGIGFEAGNKPKELYSEEAVNGETQQAHLQAIKELMRVTKTTQAW</sequence>
<dbReference type="AlphaFoldDB" id="A0A485JER2"/>
<dbReference type="GO" id="GO:0005975">
    <property type="term" value="P:carbohydrate metabolic process"/>
    <property type="evidence" value="ECO:0007669"/>
    <property type="project" value="InterPro"/>
</dbReference>
<evidence type="ECO:0000259" key="4">
    <source>
        <dbReference type="Pfam" id="PF00703"/>
    </source>
</evidence>
<evidence type="ECO:0000256" key="2">
    <source>
        <dbReference type="ARBA" id="ARBA00012761"/>
    </source>
</evidence>
<evidence type="ECO:0000256" key="3">
    <source>
        <dbReference type="ARBA" id="ARBA00016205"/>
    </source>
</evidence>
<dbReference type="InterPro" id="IPR017853">
    <property type="entry name" value="GH"/>
</dbReference>
<dbReference type="Gene3D" id="2.60.40.10">
    <property type="entry name" value="Immunoglobulins"/>
    <property type="match status" value="1"/>
</dbReference>
<reference evidence="6 7" key="1">
    <citation type="submission" date="2019-03" db="EMBL/GenBank/DDBJ databases">
        <authorList>
            <consortium name="Pathogen Informatics"/>
        </authorList>
    </citation>
    <scope>NUCLEOTIDE SEQUENCE [LARGE SCALE GENOMIC DNA]</scope>
    <source>
        <strain evidence="6 7">NCTC10974</strain>
    </source>
</reference>
<dbReference type="PANTHER" id="PTHR10066:SF67">
    <property type="entry name" value="BETA-GLUCURONIDASE"/>
    <property type="match status" value="1"/>
</dbReference>
<evidence type="ECO:0000256" key="1">
    <source>
        <dbReference type="ARBA" id="ARBA00007401"/>
    </source>
</evidence>
<evidence type="ECO:0000313" key="7">
    <source>
        <dbReference type="Proteomes" id="UP000358010"/>
    </source>
</evidence>
<dbReference type="Pfam" id="PF02836">
    <property type="entry name" value="Glyco_hydro_2_C"/>
    <property type="match status" value="1"/>
</dbReference>
<dbReference type="SUPFAM" id="SSF49303">
    <property type="entry name" value="beta-Galactosidase/glucuronidase domain"/>
    <property type="match status" value="1"/>
</dbReference>
<dbReference type="SUPFAM" id="SSF51445">
    <property type="entry name" value="(Trans)glycosidases"/>
    <property type="match status" value="1"/>
</dbReference>
<dbReference type="Gene3D" id="3.20.20.80">
    <property type="entry name" value="Glycosidases"/>
    <property type="match status" value="1"/>
</dbReference>
<dbReference type="Proteomes" id="UP000358010">
    <property type="component" value="Unassembled WGS sequence"/>
</dbReference>
<dbReference type="PROSITE" id="PS00719">
    <property type="entry name" value="GLYCOSYL_HYDROL_F2_1"/>
    <property type="match status" value="1"/>
</dbReference>
<gene>
    <name evidence="6" type="primary">uidA_2</name>
    <name evidence="6" type="ORF">NCTC10974_02745</name>
</gene>
<keyword evidence="6" id="KW-0326">Glycosidase</keyword>
<dbReference type="InterPro" id="IPR006102">
    <property type="entry name" value="Ig-like_GH2"/>
</dbReference>
<comment type="similarity">
    <text evidence="1">Belongs to the glycosyl hydrolase 2 family.</text>
</comment>
<organism evidence="6 7">
    <name type="scientific">Escherichia coli</name>
    <dbReference type="NCBI Taxonomy" id="562"/>
    <lineage>
        <taxon>Bacteria</taxon>
        <taxon>Pseudomonadati</taxon>
        <taxon>Pseudomonadota</taxon>
        <taxon>Gammaproteobacteria</taxon>
        <taxon>Enterobacterales</taxon>
        <taxon>Enterobacteriaceae</taxon>
        <taxon>Escherichia</taxon>
    </lineage>
</organism>
<feature type="domain" description="Glycoside hydrolase family 2 immunoglobulin-like beta-sandwich" evidence="4">
    <location>
        <begin position="24"/>
        <end position="84"/>
    </location>
</feature>
<dbReference type="GO" id="GO:0030246">
    <property type="term" value="F:carbohydrate binding"/>
    <property type="evidence" value="ECO:0007669"/>
    <property type="project" value="TreeGrafter"/>
</dbReference>
<keyword evidence="6" id="KW-0378">Hydrolase</keyword>
<dbReference type="GO" id="GO:0019391">
    <property type="term" value="P:glucuronoside catabolic process"/>
    <property type="evidence" value="ECO:0007669"/>
    <property type="project" value="TreeGrafter"/>
</dbReference>
<protein>
    <recommendedName>
        <fullName evidence="3">Beta-glucuronidase</fullName>
        <ecNumber evidence="2">3.2.1.31</ecNumber>
    </recommendedName>
</protein>
<proteinExistence type="inferred from homology"/>